<dbReference type="InterPro" id="IPR016181">
    <property type="entry name" value="Acyl_CoA_acyltransferase"/>
</dbReference>
<keyword evidence="2 3" id="KW-0040">ANK repeat</keyword>
<accession>A0AA36JGK7</accession>
<dbReference type="SMART" id="SM00248">
    <property type="entry name" value="ANK"/>
    <property type="match status" value="3"/>
</dbReference>
<organism evidence="5 6">
    <name type="scientific">Effrenium voratum</name>
    <dbReference type="NCBI Taxonomy" id="2562239"/>
    <lineage>
        <taxon>Eukaryota</taxon>
        <taxon>Sar</taxon>
        <taxon>Alveolata</taxon>
        <taxon>Dinophyceae</taxon>
        <taxon>Suessiales</taxon>
        <taxon>Symbiodiniaceae</taxon>
        <taxon>Effrenium</taxon>
    </lineage>
</organism>
<evidence type="ECO:0000256" key="2">
    <source>
        <dbReference type="ARBA" id="ARBA00023043"/>
    </source>
</evidence>
<feature type="repeat" description="ANK" evidence="3">
    <location>
        <begin position="114"/>
        <end position="146"/>
    </location>
</feature>
<gene>
    <name evidence="5" type="ORF">EVOR1521_LOCUS27952</name>
</gene>
<evidence type="ECO:0000256" key="3">
    <source>
        <dbReference type="PROSITE-ProRule" id="PRU00023"/>
    </source>
</evidence>
<feature type="domain" description="N-acetyltransferase" evidence="4">
    <location>
        <begin position="261"/>
        <end position="414"/>
    </location>
</feature>
<dbReference type="PROSITE" id="PS50088">
    <property type="entry name" value="ANK_REPEAT"/>
    <property type="match status" value="2"/>
</dbReference>
<dbReference type="CDD" id="cd04301">
    <property type="entry name" value="NAT_SF"/>
    <property type="match status" value="1"/>
</dbReference>
<dbReference type="Proteomes" id="UP001178507">
    <property type="component" value="Unassembled WGS sequence"/>
</dbReference>
<dbReference type="GO" id="GO:0016747">
    <property type="term" value="F:acyltransferase activity, transferring groups other than amino-acyl groups"/>
    <property type="evidence" value="ECO:0007669"/>
    <property type="project" value="InterPro"/>
</dbReference>
<sequence length="425" mass="47420">MAPARKGKNELFFTIRDKPLPTATKAVKKATLVSLNSRYRPTDQTTLFFAAARKHGQDNEALALCKMLLAAGVPLDFVDENVQTALFYAAREGHCRTCTYLVQQGVDVNHVDKNQESAIFYAANRAHWETVRTLLQCGARLDVINQWGCNIVQVAAKSIAPKVQEEINARKRKTSEEVEVEILPEKRRRVATPLEALRDWANEWPSTEAVQGQHIEAKVEDLVKQGEGYAVVRAPVVSAARLRISEKNFVVDHAELMAKHAWFANIPPDSWCRSCGVIEDGFQPPDGPISAIKGVLSNANPNHFTLALIETESKEIAGYVHCQRQKEQNNLLISHVKVDELHKGKGLGGLLIKAAEEHSHNLSWNCDSVGLSVLEANTRATRCYEKNGFKCEGPGSTARWGPEKNEASMWQRWTKSHQFAKKKTP</sequence>
<dbReference type="SUPFAM" id="SSF55729">
    <property type="entry name" value="Acyl-CoA N-acyltransferases (Nat)"/>
    <property type="match status" value="1"/>
</dbReference>
<dbReference type="AlphaFoldDB" id="A0AA36JGK7"/>
<dbReference type="PANTHER" id="PTHR24171">
    <property type="entry name" value="ANKYRIN REPEAT DOMAIN-CONTAINING PROTEIN 39-RELATED"/>
    <property type="match status" value="1"/>
</dbReference>
<dbReference type="InterPro" id="IPR036770">
    <property type="entry name" value="Ankyrin_rpt-contain_sf"/>
</dbReference>
<dbReference type="PROSITE" id="PS51186">
    <property type="entry name" value="GNAT"/>
    <property type="match status" value="1"/>
</dbReference>
<keyword evidence="6" id="KW-1185">Reference proteome</keyword>
<evidence type="ECO:0000313" key="6">
    <source>
        <dbReference type="Proteomes" id="UP001178507"/>
    </source>
</evidence>
<dbReference type="Gene3D" id="1.25.40.20">
    <property type="entry name" value="Ankyrin repeat-containing domain"/>
    <property type="match status" value="1"/>
</dbReference>
<dbReference type="Pfam" id="PF00583">
    <property type="entry name" value="Acetyltransf_1"/>
    <property type="match status" value="1"/>
</dbReference>
<protein>
    <recommendedName>
        <fullName evidence="4">N-acetyltransferase domain-containing protein</fullName>
    </recommendedName>
</protein>
<evidence type="ECO:0000256" key="1">
    <source>
        <dbReference type="ARBA" id="ARBA00022737"/>
    </source>
</evidence>
<dbReference type="InterPro" id="IPR000182">
    <property type="entry name" value="GNAT_dom"/>
</dbReference>
<dbReference type="Gene3D" id="3.40.630.30">
    <property type="match status" value="1"/>
</dbReference>
<dbReference type="SUPFAM" id="SSF48403">
    <property type="entry name" value="Ankyrin repeat"/>
    <property type="match status" value="1"/>
</dbReference>
<feature type="repeat" description="ANK" evidence="3">
    <location>
        <begin position="81"/>
        <end position="113"/>
    </location>
</feature>
<dbReference type="PANTHER" id="PTHR24171:SF9">
    <property type="entry name" value="ANKYRIN REPEAT DOMAIN-CONTAINING PROTEIN 39"/>
    <property type="match status" value="1"/>
</dbReference>
<name>A0AA36JGK7_9DINO</name>
<dbReference type="EMBL" id="CAUJNA010003605">
    <property type="protein sequence ID" value="CAJ1405835.1"/>
    <property type="molecule type" value="Genomic_DNA"/>
</dbReference>
<dbReference type="InterPro" id="IPR002110">
    <property type="entry name" value="Ankyrin_rpt"/>
</dbReference>
<reference evidence="5" key="1">
    <citation type="submission" date="2023-08" db="EMBL/GenBank/DDBJ databases">
        <authorList>
            <person name="Chen Y."/>
            <person name="Shah S."/>
            <person name="Dougan E. K."/>
            <person name="Thang M."/>
            <person name="Chan C."/>
        </authorList>
    </citation>
    <scope>NUCLEOTIDE SEQUENCE</scope>
</reference>
<proteinExistence type="predicted"/>
<dbReference type="Pfam" id="PF12796">
    <property type="entry name" value="Ank_2"/>
    <property type="match status" value="1"/>
</dbReference>
<evidence type="ECO:0000313" key="5">
    <source>
        <dbReference type="EMBL" id="CAJ1405835.1"/>
    </source>
</evidence>
<comment type="caution">
    <text evidence="5">The sequence shown here is derived from an EMBL/GenBank/DDBJ whole genome shotgun (WGS) entry which is preliminary data.</text>
</comment>
<evidence type="ECO:0000259" key="4">
    <source>
        <dbReference type="PROSITE" id="PS51186"/>
    </source>
</evidence>
<keyword evidence="1" id="KW-0677">Repeat</keyword>